<feature type="region of interest" description="Disordered" evidence="1">
    <location>
        <begin position="57"/>
        <end position="77"/>
    </location>
</feature>
<comment type="caution">
    <text evidence="2">The sequence shown here is derived from an EMBL/GenBank/DDBJ whole genome shotgun (WGS) entry which is preliminary data.</text>
</comment>
<evidence type="ECO:0000256" key="1">
    <source>
        <dbReference type="SAM" id="MobiDB-lite"/>
    </source>
</evidence>
<name>A0A261ES38_9BIFI</name>
<sequence>MFPRQQISLLSPLQHRPIPIGGHTNVHPRRGSHPPTPPQQHPTHIEGTLQRTLDAGCPAAGARRSSPAPAHHRTAPVPPHICATQVCPRPALHRWGTLHRSTAQAGRTETRQPRILACKRALHCAMYTVKRPDNLGAVRTITRHGELDKEFSQSPDTAEPQSRQRPAKAKTRASRAPGQPRPRPQSDPSQSQGQSP</sequence>
<dbReference type="EMBL" id="MWWQ01000014">
    <property type="protein sequence ID" value="OZG49655.1"/>
    <property type="molecule type" value="Genomic_DNA"/>
</dbReference>
<accession>A0A261ES38</accession>
<reference evidence="2 3" key="1">
    <citation type="journal article" date="2017" name="BMC Genomics">
        <title>Comparative genomic and phylogenomic analyses of the Bifidobacteriaceae family.</title>
        <authorList>
            <person name="Lugli G.A."/>
            <person name="Milani C."/>
            <person name="Turroni F."/>
            <person name="Duranti S."/>
            <person name="Mancabelli L."/>
            <person name="Mangifesta M."/>
            <person name="Ferrario C."/>
            <person name="Modesto M."/>
            <person name="Mattarelli P."/>
            <person name="Jiri K."/>
            <person name="van Sinderen D."/>
            <person name="Ventura M."/>
        </authorList>
    </citation>
    <scope>NUCLEOTIDE SEQUENCE [LARGE SCALE GENOMIC DNA]</scope>
    <source>
        <strain evidence="2 3">DSM 24744</strain>
    </source>
</reference>
<feature type="compositionally biased region" description="Polar residues" evidence="1">
    <location>
        <begin position="1"/>
        <end position="11"/>
    </location>
</feature>
<dbReference type="AlphaFoldDB" id="A0A261ES38"/>
<gene>
    <name evidence="2" type="ORF">PSSU_1479</name>
</gene>
<evidence type="ECO:0000313" key="2">
    <source>
        <dbReference type="EMBL" id="OZG49655.1"/>
    </source>
</evidence>
<feature type="compositionally biased region" description="Low complexity" evidence="1">
    <location>
        <begin position="58"/>
        <end position="69"/>
    </location>
</feature>
<keyword evidence="3" id="KW-1185">Reference proteome</keyword>
<feature type="region of interest" description="Disordered" evidence="1">
    <location>
        <begin position="1"/>
        <end position="44"/>
    </location>
</feature>
<feature type="region of interest" description="Disordered" evidence="1">
    <location>
        <begin position="146"/>
        <end position="196"/>
    </location>
</feature>
<organism evidence="2 3">
    <name type="scientific">Pseudoscardovia suis</name>
    <dbReference type="NCBI Taxonomy" id="987063"/>
    <lineage>
        <taxon>Bacteria</taxon>
        <taxon>Bacillati</taxon>
        <taxon>Actinomycetota</taxon>
        <taxon>Actinomycetes</taxon>
        <taxon>Bifidobacteriales</taxon>
        <taxon>Bifidobacteriaceae</taxon>
        <taxon>Pseudoscardovia</taxon>
    </lineage>
</organism>
<protein>
    <submittedName>
        <fullName evidence="2">Uncharacterized protein</fullName>
    </submittedName>
</protein>
<dbReference type="Proteomes" id="UP000216454">
    <property type="component" value="Unassembled WGS sequence"/>
</dbReference>
<evidence type="ECO:0000313" key="3">
    <source>
        <dbReference type="Proteomes" id="UP000216454"/>
    </source>
</evidence>
<feature type="compositionally biased region" description="Polar residues" evidence="1">
    <location>
        <begin position="152"/>
        <end position="164"/>
    </location>
</feature>
<proteinExistence type="predicted"/>
<feature type="compositionally biased region" description="Low complexity" evidence="1">
    <location>
        <begin position="186"/>
        <end position="196"/>
    </location>
</feature>